<gene>
    <name evidence="1" type="ORF">M3P21_22445</name>
</gene>
<evidence type="ECO:0000313" key="2">
    <source>
        <dbReference type="Proteomes" id="UP001203880"/>
    </source>
</evidence>
<name>A0ABT0QBK7_9RHOB</name>
<reference evidence="1" key="1">
    <citation type="submission" date="2022-05" db="EMBL/GenBank/DDBJ databases">
        <authorList>
            <person name="Park J.-S."/>
        </authorList>
    </citation>
    <scope>NUCLEOTIDE SEQUENCE</scope>
    <source>
        <strain evidence="1">2012CJ41-6</strain>
    </source>
</reference>
<accession>A0ABT0QBK7</accession>
<protein>
    <submittedName>
        <fullName evidence="1">Uncharacterized protein</fullName>
    </submittedName>
</protein>
<keyword evidence="2" id="KW-1185">Reference proteome</keyword>
<evidence type="ECO:0000313" key="1">
    <source>
        <dbReference type="EMBL" id="MCL6286249.1"/>
    </source>
</evidence>
<sequence length="80" mass="8964">GENKQCIMLMAPSAFQATSVERLQVHKACPVVLLGLVEKISAGPLRESSRRALWEMAPTFHQWTSWLEKMALVGTLAKKR</sequence>
<dbReference type="EMBL" id="JAMFMB010000103">
    <property type="protein sequence ID" value="MCL6286249.1"/>
    <property type="molecule type" value="Genomic_DNA"/>
</dbReference>
<dbReference type="RefSeq" id="WP_249713731.1">
    <property type="nucleotide sequence ID" value="NZ_JAMFMB010000103.1"/>
</dbReference>
<organism evidence="1 2">
    <name type="scientific">Ruegeria spongiae</name>
    <dbReference type="NCBI Taxonomy" id="2942209"/>
    <lineage>
        <taxon>Bacteria</taxon>
        <taxon>Pseudomonadati</taxon>
        <taxon>Pseudomonadota</taxon>
        <taxon>Alphaproteobacteria</taxon>
        <taxon>Rhodobacterales</taxon>
        <taxon>Roseobacteraceae</taxon>
        <taxon>Ruegeria</taxon>
    </lineage>
</organism>
<comment type="caution">
    <text evidence="1">The sequence shown here is derived from an EMBL/GenBank/DDBJ whole genome shotgun (WGS) entry which is preliminary data.</text>
</comment>
<feature type="non-terminal residue" evidence="1">
    <location>
        <position position="1"/>
    </location>
</feature>
<proteinExistence type="predicted"/>
<dbReference type="Proteomes" id="UP001203880">
    <property type="component" value="Unassembled WGS sequence"/>
</dbReference>